<dbReference type="InterPro" id="IPR029058">
    <property type="entry name" value="AB_hydrolase_fold"/>
</dbReference>
<keyword evidence="3" id="KW-1185">Reference proteome</keyword>
<dbReference type="PRINTS" id="PR00111">
    <property type="entry name" value="ABHYDROLASE"/>
</dbReference>
<dbReference type="Proteomes" id="UP001209885">
    <property type="component" value="Unassembled WGS sequence"/>
</dbReference>
<evidence type="ECO:0000313" key="2">
    <source>
        <dbReference type="EMBL" id="MCX2743333.1"/>
    </source>
</evidence>
<dbReference type="PANTHER" id="PTHR46438">
    <property type="entry name" value="ALPHA/BETA-HYDROLASES SUPERFAMILY PROTEIN"/>
    <property type="match status" value="1"/>
</dbReference>
<sequence length="315" mass="35502">MKKLGKFIKLVFATLLIIIALTALFFGHSNIPLEELKAKYANDASAFISINGADVHYRDEGNQADSLPIVLIHGTGASLHTFNVWANELKSEHRVVRMDLPGYGLTGPFANQDYSIDHYVDFLNTFLDSLNIDNCILAGNSLGGHIAWRFTDEYPEKVNKLILIDAAGYPFKSKSRPLAFQMAKIPVVNSAFTFITPRFVVKSSIKNVYVNDSKVTEELIDRYFELTLRKGNRQAFVDAFDTRKNTEAYKNIPSIKKRTLVLWGAQDDLIPVDQAHRFHEDLPNDTLVILDNAGHVPMEEVPNRSLTVVRDFISE</sequence>
<gene>
    <name evidence="2" type="ORF">OO013_05620</name>
</gene>
<proteinExistence type="predicted"/>
<dbReference type="GO" id="GO:0016787">
    <property type="term" value="F:hydrolase activity"/>
    <property type="evidence" value="ECO:0007669"/>
    <property type="project" value="UniProtKB-KW"/>
</dbReference>
<dbReference type="Pfam" id="PF00561">
    <property type="entry name" value="Abhydrolase_1"/>
    <property type="match status" value="1"/>
</dbReference>
<accession>A0ABT3RNE8</accession>
<organism evidence="2 3">
    <name type="scientific">Mangrovivirga halotolerans</name>
    <dbReference type="NCBI Taxonomy" id="2993936"/>
    <lineage>
        <taxon>Bacteria</taxon>
        <taxon>Pseudomonadati</taxon>
        <taxon>Bacteroidota</taxon>
        <taxon>Cytophagia</taxon>
        <taxon>Cytophagales</taxon>
        <taxon>Mangrovivirgaceae</taxon>
        <taxon>Mangrovivirga</taxon>
    </lineage>
</organism>
<feature type="domain" description="AB hydrolase-1" evidence="1">
    <location>
        <begin position="68"/>
        <end position="300"/>
    </location>
</feature>
<comment type="caution">
    <text evidence="2">The sequence shown here is derived from an EMBL/GenBank/DDBJ whole genome shotgun (WGS) entry which is preliminary data.</text>
</comment>
<dbReference type="EMBL" id="JAPFQN010000003">
    <property type="protein sequence ID" value="MCX2743333.1"/>
    <property type="molecule type" value="Genomic_DNA"/>
</dbReference>
<evidence type="ECO:0000313" key="3">
    <source>
        <dbReference type="Proteomes" id="UP001209885"/>
    </source>
</evidence>
<keyword evidence="2" id="KW-0378">Hydrolase</keyword>
<protein>
    <submittedName>
        <fullName evidence="2">Alpha/beta hydrolase</fullName>
    </submittedName>
</protein>
<evidence type="ECO:0000259" key="1">
    <source>
        <dbReference type="Pfam" id="PF00561"/>
    </source>
</evidence>
<dbReference type="RefSeq" id="WP_266055709.1">
    <property type="nucleotide sequence ID" value="NZ_JAPFQN010000003.1"/>
</dbReference>
<dbReference type="InterPro" id="IPR000073">
    <property type="entry name" value="AB_hydrolase_1"/>
</dbReference>
<reference evidence="2 3" key="1">
    <citation type="submission" date="2022-11" db="EMBL/GenBank/DDBJ databases">
        <title>The characterization of three novel Bacteroidetes species and genomic analysis of their roles in tidal elemental geochemical cycles.</title>
        <authorList>
            <person name="Ma K."/>
        </authorList>
    </citation>
    <scope>NUCLEOTIDE SEQUENCE [LARGE SCALE GENOMIC DNA]</scope>
    <source>
        <strain evidence="2 3">M17</strain>
    </source>
</reference>
<dbReference type="SUPFAM" id="SSF53474">
    <property type="entry name" value="alpha/beta-Hydrolases"/>
    <property type="match status" value="1"/>
</dbReference>
<dbReference type="PANTHER" id="PTHR46438:SF11">
    <property type="entry name" value="LIPASE-RELATED"/>
    <property type="match status" value="1"/>
</dbReference>
<dbReference type="Gene3D" id="3.40.50.1820">
    <property type="entry name" value="alpha/beta hydrolase"/>
    <property type="match status" value="1"/>
</dbReference>
<name>A0ABT3RNE8_9BACT</name>